<dbReference type="OrthoDB" id="9797605at2"/>
<keyword evidence="5" id="KW-0472">Membrane</keyword>
<sequence length="380" mass="42348">MNQSLTKNKLREKPKANHNISAGSTAEPKSYEQKIAWVYLLNLVFFFVPLYFVREQWLNVAVSLTLLIPFIYSYFWAYKSNADNAKYPLLLMLASAVAAAPFSSGSLSFFSFLSFFIGFFYPLKRAISLYLGLVAILFTLNYLIGYPQLYFALYGSGICLVVGMFGVIEHNRQKNIREQRQSQDEIAQLAKSLERERIGRDLHDIVGHQLASIALKAELAEKLINAGKTEQAQTQIQQLADISRESLSQIRQAVSDYKLQGLQQVILNLIAILRDKGIAVTLNGELPNLTELQQSQLGLIMTEAVNNMLKHSRSESCVINCQVIEDTLILELIESAAAKSIAAGNGVNGMHERAQMIGAELVIEAKPVMRLTVSLPLQAS</sequence>
<keyword evidence="5" id="KW-1133">Transmembrane helix</keyword>
<dbReference type="KEGG" id="smai:EXU30_12550"/>
<protein>
    <submittedName>
        <fullName evidence="7">Sensor histidine kinase</fullName>
    </submittedName>
</protein>
<evidence type="ECO:0000313" key="8">
    <source>
        <dbReference type="Proteomes" id="UP000291106"/>
    </source>
</evidence>
<dbReference type="InterPro" id="IPR011712">
    <property type="entry name" value="Sig_transdc_His_kin_sub3_dim/P"/>
</dbReference>
<dbReference type="GO" id="GO:0016020">
    <property type="term" value="C:membrane"/>
    <property type="evidence" value="ECO:0007669"/>
    <property type="project" value="InterPro"/>
</dbReference>
<gene>
    <name evidence="7" type="ORF">EXU30_12550</name>
</gene>
<dbReference type="RefSeq" id="WP_130600545.1">
    <property type="nucleotide sequence ID" value="NZ_CP036200.1"/>
</dbReference>
<evidence type="ECO:0000256" key="4">
    <source>
        <dbReference type="SAM" id="MobiDB-lite"/>
    </source>
</evidence>
<keyword evidence="1" id="KW-0808">Transferase</keyword>
<evidence type="ECO:0000313" key="7">
    <source>
        <dbReference type="EMBL" id="QBF83434.1"/>
    </source>
</evidence>
<keyword evidence="5" id="KW-0812">Transmembrane</keyword>
<dbReference type="EMBL" id="CP036200">
    <property type="protein sequence ID" value="QBF83434.1"/>
    <property type="molecule type" value="Genomic_DNA"/>
</dbReference>
<dbReference type="PANTHER" id="PTHR24421:SF63">
    <property type="entry name" value="SENSOR HISTIDINE KINASE DESK"/>
    <property type="match status" value="1"/>
</dbReference>
<dbReference type="InterPro" id="IPR036890">
    <property type="entry name" value="HATPase_C_sf"/>
</dbReference>
<evidence type="ECO:0000259" key="6">
    <source>
        <dbReference type="Pfam" id="PF07730"/>
    </source>
</evidence>
<accession>A0A411PIX2</accession>
<proteinExistence type="predicted"/>
<dbReference type="GO" id="GO:0000155">
    <property type="term" value="F:phosphorelay sensor kinase activity"/>
    <property type="evidence" value="ECO:0007669"/>
    <property type="project" value="InterPro"/>
</dbReference>
<feature type="transmembrane region" description="Helical" evidence="5">
    <location>
        <begin position="150"/>
        <end position="168"/>
    </location>
</feature>
<evidence type="ECO:0000256" key="1">
    <source>
        <dbReference type="ARBA" id="ARBA00022679"/>
    </source>
</evidence>
<keyword evidence="8" id="KW-1185">Reference proteome</keyword>
<feature type="region of interest" description="Disordered" evidence="4">
    <location>
        <begin position="1"/>
        <end position="24"/>
    </location>
</feature>
<feature type="transmembrane region" description="Helical" evidence="5">
    <location>
        <begin position="89"/>
        <end position="120"/>
    </location>
</feature>
<dbReference type="Pfam" id="PF07730">
    <property type="entry name" value="HisKA_3"/>
    <property type="match status" value="1"/>
</dbReference>
<organism evidence="7 8">
    <name type="scientific">Shewanella maritima</name>
    <dbReference type="NCBI Taxonomy" id="2520507"/>
    <lineage>
        <taxon>Bacteria</taxon>
        <taxon>Pseudomonadati</taxon>
        <taxon>Pseudomonadota</taxon>
        <taxon>Gammaproteobacteria</taxon>
        <taxon>Alteromonadales</taxon>
        <taxon>Shewanellaceae</taxon>
        <taxon>Shewanella</taxon>
    </lineage>
</organism>
<keyword evidence="2 7" id="KW-0418">Kinase</keyword>
<dbReference type="Proteomes" id="UP000291106">
    <property type="component" value="Chromosome"/>
</dbReference>
<feature type="domain" description="Signal transduction histidine kinase subgroup 3 dimerisation and phosphoacceptor" evidence="6">
    <location>
        <begin position="194"/>
        <end position="258"/>
    </location>
</feature>
<evidence type="ECO:0000256" key="2">
    <source>
        <dbReference type="ARBA" id="ARBA00022777"/>
    </source>
</evidence>
<dbReference type="InterPro" id="IPR050482">
    <property type="entry name" value="Sensor_HK_TwoCompSys"/>
</dbReference>
<feature type="transmembrane region" description="Helical" evidence="5">
    <location>
        <begin position="127"/>
        <end position="144"/>
    </location>
</feature>
<dbReference type="GO" id="GO:0046983">
    <property type="term" value="F:protein dimerization activity"/>
    <property type="evidence" value="ECO:0007669"/>
    <property type="project" value="InterPro"/>
</dbReference>
<evidence type="ECO:0000256" key="5">
    <source>
        <dbReference type="SAM" id="Phobius"/>
    </source>
</evidence>
<name>A0A411PIX2_9GAMM</name>
<reference evidence="7 8" key="1">
    <citation type="submission" date="2019-02" db="EMBL/GenBank/DDBJ databases">
        <title>Shewanella sp. D4-2 isolated from Dokdo Island.</title>
        <authorList>
            <person name="Baek K."/>
        </authorList>
    </citation>
    <scope>NUCLEOTIDE SEQUENCE [LARGE SCALE GENOMIC DNA]</scope>
    <source>
        <strain evidence="7 8">D4-2</strain>
    </source>
</reference>
<dbReference type="Gene3D" id="1.20.5.1930">
    <property type="match status" value="1"/>
</dbReference>
<feature type="transmembrane region" description="Helical" evidence="5">
    <location>
        <begin position="60"/>
        <end position="77"/>
    </location>
</feature>
<dbReference type="CDD" id="cd16917">
    <property type="entry name" value="HATPase_UhpB-NarQ-NarX-like"/>
    <property type="match status" value="1"/>
</dbReference>
<dbReference type="AlphaFoldDB" id="A0A411PIX2"/>
<keyword evidence="3" id="KW-0902">Two-component regulatory system</keyword>
<dbReference type="Gene3D" id="3.30.565.10">
    <property type="entry name" value="Histidine kinase-like ATPase, C-terminal domain"/>
    <property type="match status" value="1"/>
</dbReference>
<feature type="transmembrane region" description="Helical" evidence="5">
    <location>
        <begin position="35"/>
        <end position="53"/>
    </location>
</feature>
<dbReference type="PANTHER" id="PTHR24421">
    <property type="entry name" value="NITRATE/NITRITE SENSOR PROTEIN NARX-RELATED"/>
    <property type="match status" value="1"/>
</dbReference>
<evidence type="ECO:0000256" key="3">
    <source>
        <dbReference type="ARBA" id="ARBA00023012"/>
    </source>
</evidence>